<dbReference type="PANTHER" id="PTHR43585:SF2">
    <property type="entry name" value="ATP-GRASP ENZYME FSQD"/>
    <property type="match status" value="1"/>
</dbReference>
<dbReference type="InterPro" id="IPR052032">
    <property type="entry name" value="ATP-dep_AA_Ligase"/>
</dbReference>
<dbReference type="GO" id="GO:0016874">
    <property type="term" value="F:ligase activity"/>
    <property type="evidence" value="ECO:0007669"/>
    <property type="project" value="UniProtKB-KW"/>
</dbReference>
<accession>A0A6G0XJJ4</accession>
<dbReference type="Gene3D" id="3.30.470.20">
    <property type="entry name" value="ATP-grasp fold, B domain"/>
    <property type="match status" value="1"/>
</dbReference>
<dbReference type="EMBL" id="VJMJ01000052">
    <property type="protein sequence ID" value="KAF0740394.1"/>
    <property type="molecule type" value="Genomic_DNA"/>
</dbReference>
<evidence type="ECO:0000313" key="7">
    <source>
        <dbReference type="Proteomes" id="UP000481153"/>
    </source>
</evidence>
<dbReference type="InterPro" id="IPR011761">
    <property type="entry name" value="ATP-grasp"/>
</dbReference>
<sequence>MVHRRAVVVVDPFSSGMCLAQMAMERGFACISVYSDIEENMADWLVKVPTSIRTQYTQELFHPADAPIAPLVAAIRALNFEITGVLAGAEPGVVLTDLLADAFNVRSNGAAGSAARRNKYVMGEAIRSAGLRAVKQSRATSWQQIEQFIAAHGSSVVVKPVDSAGSDDVFLCSSVADASRAFHAIVGKTNHLGLVNTACLVQEYLGGTEYVVDTVSRDGQHKVVAVWEYDKRAVNGAAFVYFGVWLRPVACPITKALVQYTLKVLDAVGIRHGPGHAEVKWLPEENQPCLIEVGARLHGRDGTDIPILNRCQGYSIASATLDAYFNEKAFRALPAMPTSLRAFGCKTTFVSYDSGMLCGMPGMREVETMPSFVESRVRAEAGVKLSPTIDAYTTPGCVLMVHEDKDILERDYNRVRELERSGLYLIDAPAALHAPVEIAHDSMLIVAA</sequence>
<dbReference type="AlphaFoldDB" id="A0A6G0XJJ4"/>
<dbReference type="Proteomes" id="UP000481153">
    <property type="component" value="Unassembled WGS sequence"/>
</dbReference>
<dbReference type="SUPFAM" id="SSF56059">
    <property type="entry name" value="Glutathione synthetase ATP-binding domain-like"/>
    <property type="match status" value="1"/>
</dbReference>
<feature type="domain" description="ATP-grasp" evidence="5">
    <location>
        <begin position="123"/>
        <end position="325"/>
    </location>
</feature>
<proteinExistence type="predicted"/>
<reference evidence="6 7" key="1">
    <citation type="submission" date="2019-07" db="EMBL/GenBank/DDBJ databases">
        <title>Genomics analysis of Aphanomyces spp. identifies a new class of oomycete effector associated with host adaptation.</title>
        <authorList>
            <person name="Gaulin E."/>
        </authorList>
    </citation>
    <scope>NUCLEOTIDE SEQUENCE [LARGE SCALE GENOMIC DNA]</scope>
    <source>
        <strain evidence="6 7">ATCC 201684</strain>
    </source>
</reference>
<dbReference type="NCBIfam" id="NF005543">
    <property type="entry name" value="PRK07206.1"/>
    <property type="match status" value="1"/>
</dbReference>
<comment type="caution">
    <text evidence="6">The sequence shown here is derived from an EMBL/GenBank/DDBJ whole genome shotgun (WGS) entry which is preliminary data.</text>
</comment>
<dbReference type="PROSITE" id="PS50975">
    <property type="entry name" value="ATP_GRASP"/>
    <property type="match status" value="1"/>
</dbReference>
<gene>
    <name evidence="6" type="ORF">Ae201684_004131</name>
</gene>
<keyword evidence="2 4" id="KW-0547">Nucleotide-binding</keyword>
<evidence type="ECO:0000256" key="4">
    <source>
        <dbReference type="PROSITE-ProRule" id="PRU00409"/>
    </source>
</evidence>
<dbReference type="GO" id="GO:0005524">
    <property type="term" value="F:ATP binding"/>
    <property type="evidence" value="ECO:0007669"/>
    <property type="project" value="UniProtKB-UniRule"/>
</dbReference>
<dbReference type="Pfam" id="PF13535">
    <property type="entry name" value="ATP-grasp_4"/>
    <property type="match status" value="1"/>
</dbReference>
<dbReference type="VEuPathDB" id="FungiDB:AeMF1_005171"/>
<keyword evidence="3 4" id="KW-0067">ATP-binding</keyword>
<dbReference type="PANTHER" id="PTHR43585">
    <property type="entry name" value="FUMIPYRROLE BIOSYNTHESIS PROTEIN C"/>
    <property type="match status" value="1"/>
</dbReference>
<keyword evidence="7" id="KW-1185">Reference proteome</keyword>
<evidence type="ECO:0000256" key="2">
    <source>
        <dbReference type="ARBA" id="ARBA00022741"/>
    </source>
</evidence>
<evidence type="ECO:0000259" key="5">
    <source>
        <dbReference type="PROSITE" id="PS50975"/>
    </source>
</evidence>
<dbReference type="GO" id="GO:0046872">
    <property type="term" value="F:metal ion binding"/>
    <property type="evidence" value="ECO:0007669"/>
    <property type="project" value="InterPro"/>
</dbReference>
<keyword evidence="1" id="KW-0436">Ligase</keyword>
<name>A0A6G0XJJ4_9STRA</name>
<evidence type="ECO:0000313" key="6">
    <source>
        <dbReference type="EMBL" id="KAF0740394.1"/>
    </source>
</evidence>
<evidence type="ECO:0000256" key="1">
    <source>
        <dbReference type="ARBA" id="ARBA00022598"/>
    </source>
</evidence>
<evidence type="ECO:0000256" key="3">
    <source>
        <dbReference type="ARBA" id="ARBA00022840"/>
    </source>
</evidence>
<organism evidence="6 7">
    <name type="scientific">Aphanomyces euteiches</name>
    <dbReference type="NCBI Taxonomy" id="100861"/>
    <lineage>
        <taxon>Eukaryota</taxon>
        <taxon>Sar</taxon>
        <taxon>Stramenopiles</taxon>
        <taxon>Oomycota</taxon>
        <taxon>Saprolegniomycetes</taxon>
        <taxon>Saprolegniales</taxon>
        <taxon>Verrucalvaceae</taxon>
        <taxon>Aphanomyces</taxon>
    </lineage>
</organism>
<protein>
    <recommendedName>
        <fullName evidence="5">ATP-grasp domain-containing protein</fullName>
    </recommendedName>
</protein>